<proteinExistence type="predicted"/>
<keyword evidence="2" id="KW-1003">Cell membrane</keyword>
<reference evidence="7 8" key="1">
    <citation type="journal article" date="2018" name="Elife">
        <title>Discovery and characterization of a prevalent human gut bacterial enzyme sufficient for the inactivation of a family of plant toxins.</title>
        <authorList>
            <person name="Koppel N."/>
            <person name="Bisanz J.E."/>
            <person name="Pandelia M.E."/>
            <person name="Turnbaugh P.J."/>
            <person name="Balskus E.P."/>
        </authorList>
    </citation>
    <scope>NUCLEOTIDE SEQUENCE [LARGE SCALE GENOMIC DNA]</scope>
    <source>
        <strain evidence="7 8">OB21 GAM 11</strain>
    </source>
</reference>
<keyword evidence="4" id="KW-1133">Transmembrane helix</keyword>
<dbReference type="RefSeq" id="WP_114539465.1">
    <property type="nucleotide sequence ID" value="NZ_PPUT01000010.1"/>
</dbReference>
<evidence type="ECO:0000256" key="4">
    <source>
        <dbReference type="ARBA" id="ARBA00022989"/>
    </source>
</evidence>
<evidence type="ECO:0000256" key="5">
    <source>
        <dbReference type="ARBA" id="ARBA00023136"/>
    </source>
</evidence>
<evidence type="ECO:0000256" key="3">
    <source>
        <dbReference type="ARBA" id="ARBA00022692"/>
    </source>
</evidence>
<dbReference type="PANTHER" id="PTHR35007">
    <property type="entry name" value="INTEGRAL MEMBRANE PROTEIN-RELATED"/>
    <property type="match status" value="1"/>
</dbReference>
<feature type="domain" description="Type II secretion system protein GspF" evidence="6">
    <location>
        <begin position="157"/>
        <end position="282"/>
    </location>
</feature>
<dbReference type="AlphaFoldDB" id="A0A369P536"/>
<protein>
    <submittedName>
        <fullName evidence="7">Type II secretion system protein</fullName>
    </submittedName>
</protein>
<name>A0A369P536_9ACTN</name>
<dbReference type="InterPro" id="IPR018076">
    <property type="entry name" value="T2SS_GspF_dom"/>
</dbReference>
<accession>A0A369P536</accession>
<comment type="caution">
    <text evidence="7">The sequence shown here is derived from an EMBL/GenBank/DDBJ whole genome shotgun (WGS) entry which is preliminary data.</text>
</comment>
<dbReference type="Proteomes" id="UP000253805">
    <property type="component" value="Unassembled WGS sequence"/>
</dbReference>
<evidence type="ECO:0000313" key="7">
    <source>
        <dbReference type="EMBL" id="RDC44940.1"/>
    </source>
</evidence>
<keyword evidence="3" id="KW-0812">Transmembrane</keyword>
<dbReference type="Gene3D" id="1.20.81.30">
    <property type="entry name" value="Type II secretion system (T2SS), domain F"/>
    <property type="match status" value="1"/>
</dbReference>
<evidence type="ECO:0000313" key="8">
    <source>
        <dbReference type="Proteomes" id="UP000253805"/>
    </source>
</evidence>
<keyword evidence="5" id="KW-0472">Membrane</keyword>
<dbReference type="InterPro" id="IPR042094">
    <property type="entry name" value="T2SS_GspF_sf"/>
</dbReference>
<organism evidence="7 8">
    <name type="scientific">Adlercreutzia equolifaciens subsp. celatus</name>
    <dbReference type="NCBI Taxonomy" id="394340"/>
    <lineage>
        <taxon>Bacteria</taxon>
        <taxon>Bacillati</taxon>
        <taxon>Actinomycetota</taxon>
        <taxon>Coriobacteriia</taxon>
        <taxon>Eggerthellales</taxon>
        <taxon>Eggerthellaceae</taxon>
        <taxon>Adlercreutzia</taxon>
    </lineage>
</organism>
<dbReference type="EMBL" id="PPUT01000010">
    <property type="protein sequence ID" value="RDC44940.1"/>
    <property type="molecule type" value="Genomic_DNA"/>
</dbReference>
<dbReference type="GO" id="GO:0005886">
    <property type="term" value="C:plasma membrane"/>
    <property type="evidence" value="ECO:0007669"/>
    <property type="project" value="UniProtKB-SubCell"/>
</dbReference>
<evidence type="ECO:0000259" key="6">
    <source>
        <dbReference type="Pfam" id="PF00482"/>
    </source>
</evidence>
<dbReference type="Pfam" id="PF00482">
    <property type="entry name" value="T2SSF"/>
    <property type="match status" value="1"/>
</dbReference>
<gene>
    <name evidence="7" type="ORF">C1850_05105</name>
</gene>
<comment type="subcellular location">
    <subcellularLocation>
        <location evidence="1">Cell membrane</location>
        <topology evidence="1">Multi-pass membrane protein</topology>
    </subcellularLocation>
</comment>
<dbReference type="PANTHER" id="PTHR35007:SF1">
    <property type="entry name" value="PILUS ASSEMBLY PROTEIN"/>
    <property type="match status" value="1"/>
</dbReference>
<evidence type="ECO:0000256" key="2">
    <source>
        <dbReference type="ARBA" id="ARBA00022475"/>
    </source>
</evidence>
<sequence length="328" mass="34378">MDAVVGLAAVGVVSSGAAGYLVARLATIRHERLRRTWALAAEGGRGAAHPGLAWRLRHGVSGLRPVAEALLRREPVRRYVLWARMALEQRGYASTSDALLSLVLGVCLALLVACWVVAASPVFGAAVAGCALVALCAAVKSDAERREAALRDEIPDALRSLGVCFRAGLSLMQTLEQTGSEMKGPLGELFLSAALVLQTGGTASEALALFRQRTDVPELAFVAVALDVQHQSGGSLAAVLDAARESVESEIDLARSLKVQTAQAQLSARIVTAMPFVLIALFSLMSPGFLSPFFESMAGMALLAAALVMQVAGVVLVHRMLDAGGRRS</sequence>
<evidence type="ECO:0000256" key="1">
    <source>
        <dbReference type="ARBA" id="ARBA00004651"/>
    </source>
</evidence>